<dbReference type="InterPro" id="IPR002645">
    <property type="entry name" value="STAS_dom"/>
</dbReference>
<dbReference type="Gene3D" id="3.30.750.24">
    <property type="entry name" value="STAS domain"/>
    <property type="match status" value="2"/>
</dbReference>
<feature type="transmembrane region" description="Helical" evidence="5">
    <location>
        <begin position="677"/>
        <end position="699"/>
    </location>
</feature>
<dbReference type="SUPFAM" id="SSF52091">
    <property type="entry name" value="SpoIIaa-like"/>
    <property type="match status" value="2"/>
</dbReference>
<feature type="domain" description="STAS" evidence="6">
    <location>
        <begin position="387"/>
        <end position="499"/>
    </location>
</feature>
<dbReference type="InterPro" id="IPR001902">
    <property type="entry name" value="SLC26A/SulP_fam"/>
</dbReference>
<sequence>GGGVLIMISQLGSWFQLTLPSTSYPLETVVNLCRQIRDCNTNSVVVGAVSIVVLSVMKYAKQHWIPNPSLTQLFDEPLVVDVTAMTNQNDMNAALVQTPIEGAQHPTWGFSLDDQEYASLEPVPPMMKSNSTVKHKSRQVLFFVLRTICDLGPLVICLFGIVVGRAVGEKQIKVTGHVPQGFPSPKFPWYGYTGDIIKSVDFSDVTVNALSIALIVYMTSIAMAKRLALRDGYEVSPTNEFIGLGMASAIGSFFQVMPPTGGMSRTAVNMQSARTQLASVITVTLVILVLMVGTDSLYFLPKASLAAIIIVAGFWLIETDEAKWLYRSKRDEFYVWLASFLATIGLGILAGLGASIVCSLVALMIKTKRPLVYALGRSGDLYVNAQENPDATTELDTIVMRVEGSLYFGNSEYAMQVILAQVVLQDKVRAIVIDATYIHDMDATTLQMMDTILLKLSPIKLAFANAQPHLAHVIKVSGLTYKLSVPEVTESIDHTIARLRALEVPGVAMPIPLRLETSNAMTTSTNTAPDERATLLYKPHDDPKIKWAQPWLAHLNWIPHYNLRRDLKLDLIAGVTVAMMIVPQEISLANIMHVPPQYGLYTAALTPVLYALFGSSRVLSVANGAEVSLMVGAALQNIKTDKERVAVGIFLSFYIGLINLTLGCLQLGVIADFFSRPVMGGFLSGGGVLIMISQLGSWFQLTLPSTSYPLETVVNLCRQIRDCNTNSVIVGGASIVVLSVMKYAKQHWIPAPKVSHLFESSRNIKCTRAGESLVSPTEEPDTPAQPPAWGFSLNDDDFVSLDEQAPAKPRTYSNKRRNVLLFLLRTCCDLGPLVVCLIGIVVGQFLGESEVKVIGHVPRGVPAPVLPWYGYATGIIQSVDFTTLTVHALSMALIVYMTSIAMTKRLALRDHSDVNSSQELIGLGMASALGAFFQVMPPTGGMSRTAVNMQVARTQLASIVTSLLVVLMLMVGMDALYFLPKASLAAVIIVAGFYLVEIHEATWLFHSKRDEFFVWLASFGATIGMGILPGLGVSILCSLVALMIQTKRPLVYALGRSRSSGAYVNTRENADAIVDADIVVVRVQGSLYFGNTDYAMQRILSLHHDQATAVVLDATYIHDMDATTLGGLEMLHMKLAQRGVHFAVANGQPRLANILQTSGVCAKLSLADVTSSVDATMARLRATVVAVAAGV</sequence>
<feature type="transmembrane region" description="Helical" evidence="5">
    <location>
        <begin position="1012"/>
        <end position="1042"/>
    </location>
</feature>
<dbReference type="AlphaFoldDB" id="A0A418C3U1"/>
<evidence type="ECO:0000313" key="7">
    <source>
        <dbReference type="EMBL" id="RHY62987.1"/>
    </source>
</evidence>
<dbReference type="VEuPathDB" id="FungiDB:H257_00951"/>
<evidence type="ECO:0000256" key="1">
    <source>
        <dbReference type="ARBA" id="ARBA00004141"/>
    </source>
</evidence>
<feature type="transmembrane region" description="Helical" evidence="5">
    <location>
        <begin position="140"/>
        <end position="163"/>
    </location>
</feature>
<feature type="transmembrane region" description="Helical" evidence="5">
    <location>
        <begin position="866"/>
        <end position="899"/>
    </location>
</feature>
<feature type="transmembrane region" description="Helical" evidence="5">
    <location>
        <begin position="273"/>
        <end position="292"/>
    </location>
</feature>
<feature type="domain" description="STAS" evidence="6">
    <location>
        <begin position="1068"/>
        <end position="1180"/>
    </location>
</feature>
<dbReference type="Pfam" id="PF01740">
    <property type="entry name" value="STAS"/>
    <property type="match status" value="2"/>
</dbReference>
<evidence type="ECO:0000256" key="4">
    <source>
        <dbReference type="ARBA" id="ARBA00023136"/>
    </source>
</evidence>
<feature type="transmembrane region" description="Helical" evidence="5">
    <location>
        <begin position="299"/>
        <end position="317"/>
    </location>
</feature>
<feature type="transmembrane region" description="Helical" evidence="5">
    <location>
        <begin position="984"/>
        <end position="1006"/>
    </location>
</feature>
<dbReference type="PROSITE" id="PS01130">
    <property type="entry name" value="SLC26A"/>
    <property type="match status" value="1"/>
</dbReference>
<dbReference type="PANTHER" id="PTHR11814">
    <property type="entry name" value="SULFATE TRANSPORTER"/>
    <property type="match status" value="1"/>
</dbReference>
<dbReference type="Proteomes" id="UP000283543">
    <property type="component" value="Unassembled WGS sequence"/>
</dbReference>
<comment type="caution">
    <text evidence="7">The sequence shown here is derived from an EMBL/GenBank/DDBJ whole genome shotgun (WGS) entry which is preliminary data.</text>
</comment>
<dbReference type="GO" id="GO:0008271">
    <property type="term" value="F:secondary active sulfate transmembrane transporter activity"/>
    <property type="evidence" value="ECO:0007669"/>
    <property type="project" value="InterPro"/>
</dbReference>
<feature type="non-terminal residue" evidence="7">
    <location>
        <position position="1"/>
    </location>
</feature>
<name>A0A418C3U1_APHAT</name>
<keyword evidence="4 5" id="KW-0472">Membrane</keyword>
<protein>
    <recommendedName>
        <fullName evidence="6">STAS domain-containing protein</fullName>
    </recommendedName>
</protein>
<dbReference type="InterPro" id="IPR036513">
    <property type="entry name" value="STAS_dom_sf"/>
</dbReference>
<dbReference type="Pfam" id="PF00916">
    <property type="entry name" value="Sulfate_transp"/>
    <property type="match status" value="3"/>
</dbReference>
<feature type="transmembrane region" description="Helical" evidence="5">
    <location>
        <begin position="819"/>
        <end position="846"/>
    </location>
</feature>
<dbReference type="CDD" id="cd07042">
    <property type="entry name" value="STAS_SulP_like_sulfate_transporter"/>
    <property type="match status" value="2"/>
</dbReference>
<dbReference type="InterPro" id="IPR018045">
    <property type="entry name" value="S04_transporter_CS"/>
</dbReference>
<evidence type="ECO:0000256" key="5">
    <source>
        <dbReference type="SAM" id="Phobius"/>
    </source>
</evidence>
<evidence type="ECO:0000259" key="6">
    <source>
        <dbReference type="PROSITE" id="PS50801"/>
    </source>
</evidence>
<feature type="transmembrane region" description="Helical" evidence="5">
    <location>
        <begin position="645"/>
        <end position="671"/>
    </location>
</feature>
<gene>
    <name evidence="7" type="ORF">DYB34_005263</name>
</gene>
<evidence type="ECO:0000256" key="3">
    <source>
        <dbReference type="ARBA" id="ARBA00022989"/>
    </source>
</evidence>
<evidence type="ECO:0000256" key="2">
    <source>
        <dbReference type="ARBA" id="ARBA00022692"/>
    </source>
</evidence>
<feature type="transmembrane region" description="Helical" evidence="5">
    <location>
        <begin position="209"/>
        <end position="229"/>
    </location>
</feature>
<feature type="transmembrane region" description="Helical" evidence="5">
    <location>
        <begin position="571"/>
        <end position="592"/>
    </location>
</feature>
<dbReference type="EMBL" id="QUTB01004284">
    <property type="protein sequence ID" value="RHY62987.1"/>
    <property type="molecule type" value="Genomic_DNA"/>
</dbReference>
<organism evidence="7 8">
    <name type="scientific">Aphanomyces astaci</name>
    <name type="common">Crayfish plague agent</name>
    <dbReference type="NCBI Taxonomy" id="112090"/>
    <lineage>
        <taxon>Eukaryota</taxon>
        <taxon>Sar</taxon>
        <taxon>Stramenopiles</taxon>
        <taxon>Oomycota</taxon>
        <taxon>Saprolegniomycetes</taxon>
        <taxon>Saprolegniales</taxon>
        <taxon>Verrucalvaceae</taxon>
        <taxon>Aphanomyces</taxon>
    </lineage>
</organism>
<evidence type="ECO:0000313" key="8">
    <source>
        <dbReference type="Proteomes" id="UP000283543"/>
    </source>
</evidence>
<accession>A0A418C3U1</accession>
<keyword evidence="2 5" id="KW-0812">Transmembrane</keyword>
<comment type="subcellular location">
    <subcellularLocation>
        <location evidence="1">Membrane</location>
        <topology evidence="1">Multi-pass membrane protein</topology>
    </subcellularLocation>
</comment>
<reference evidence="7 8" key="1">
    <citation type="submission" date="2018-08" db="EMBL/GenBank/DDBJ databases">
        <title>Aphanomyces genome sequencing and annotation.</title>
        <authorList>
            <person name="Minardi D."/>
            <person name="Oidtmann B."/>
            <person name="Van Der Giezen M."/>
            <person name="Studholme D.J."/>
        </authorList>
    </citation>
    <scope>NUCLEOTIDE SEQUENCE [LARGE SCALE GENOMIC DNA]</scope>
    <source>
        <strain evidence="7 8">Si</strain>
    </source>
</reference>
<feature type="transmembrane region" description="Helical" evidence="5">
    <location>
        <begin position="956"/>
        <end position="977"/>
    </location>
</feature>
<feature type="transmembrane region" description="Helical" evidence="5">
    <location>
        <begin position="241"/>
        <end position="261"/>
    </location>
</feature>
<dbReference type="GO" id="GO:0016020">
    <property type="term" value="C:membrane"/>
    <property type="evidence" value="ECO:0007669"/>
    <property type="project" value="UniProtKB-SubCell"/>
</dbReference>
<feature type="transmembrane region" description="Helical" evidence="5">
    <location>
        <begin position="337"/>
        <end position="365"/>
    </location>
</feature>
<keyword evidence="3 5" id="KW-1133">Transmembrane helix</keyword>
<dbReference type="InterPro" id="IPR011547">
    <property type="entry name" value="SLC26A/SulP_dom"/>
</dbReference>
<dbReference type="PROSITE" id="PS50801">
    <property type="entry name" value="STAS"/>
    <property type="match status" value="2"/>
</dbReference>
<proteinExistence type="predicted"/>